<evidence type="ECO:0000313" key="3">
    <source>
        <dbReference type="Proteomes" id="UP000014071"/>
    </source>
</evidence>
<feature type="compositionally biased region" description="Basic and acidic residues" evidence="1">
    <location>
        <begin position="240"/>
        <end position="255"/>
    </location>
</feature>
<protein>
    <submittedName>
        <fullName evidence="2">Protein phosphatase 2A regulatory B subunit</fullName>
    </submittedName>
</protein>
<dbReference type="OrthoDB" id="2551099at2759"/>
<dbReference type="EMBL" id="DF238821">
    <property type="protein sequence ID" value="GAC98765.1"/>
    <property type="molecule type" value="Genomic_DNA"/>
</dbReference>
<reference evidence="3" key="1">
    <citation type="journal article" date="2013" name="Genome Announc.">
        <title>Draft genome sequence of the basidiomycetous yeast-like fungus Pseudozyma hubeiensis SY62, which produces an abundant amount of the biosurfactant mannosylerythritol lipids.</title>
        <authorList>
            <person name="Konishi M."/>
            <person name="Hatada Y."/>
            <person name="Horiuchi J."/>
        </authorList>
    </citation>
    <scope>NUCLEOTIDE SEQUENCE [LARGE SCALE GENOMIC DNA]</scope>
    <source>
        <strain evidence="3">SY62</strain>
    </source>
</reference>
<keyword evidence="3" id="KW-1185">Reference proteome</keyword>
<sequence>MDVFDWPADAAEKIGTNYHLQANDQHYDELVADEFLANALLHLTRMIRQKTSVQAAWKVGPSDWQLKTVSLLPAHRLVTEGLKQGRTRGTLTSPWFSLPLMVADPYNPEEIDYAHFELPSGEALRSFDLIRFDKFKTATTNGFWLPTGIVRPFTAPGRPESLRFKMVNEFPTSAARYRKRYKHDPAGATASLQQALQAKRPIWLSKLVLGDRETIAAMWQRAVHDPSALIESPFFTREERQAWKNEKSEAPDEGKLSASTSQPRPDTIHISSSSEKEREVEASPEPVNPSDKQPMTVHPLSQVDRLDPPSGGNDESDRYHKSLEDRLKIVSYNGMQPQNEGFSQWPPMPLHDRIASLYDRKQPAPHLGYHSNFVNPPMTLYERTQLSSAPSYAKQDVDGASTRGAESAVYTPSGSTYHPGPLTEHDFLNQHGGVVPVSPVRPRPRYPWEIYRGNTPQDAQVDPSLPYLQSLYKEKGIDLSLSLSHQQPGEQRNPKSA</sequence>
<dbReference type="RefSeq" id="XP_012192352.1">
    <property type="nucleotide sequence ID" value="XM_012336962.1"/>
</dbReference>
<proteinExistence type="predicted"/>
<feature type="region of interest" description="Disordered" evidence="1">
    <location>
        <begin position="240"/>
        <end position="318"/>
    </location>
</feature>
<organism evidence="2 3">
    <name type="scientific">Pseudozyma hubeiensis (strain SY62)</name>
    <name type="common">Yeast</name>
    <dbReference type="NCBI Taxonomy" id="1305764"/>
    <lineage>
        <taxon>Eukaryota</taxon>
        <taxon>Fungi</taxon>
        <taxon>Dikarya</taxon>
        <taxon>Basidiomycota</taxon>
        <taxon>Ustilaginomycotina</taxon>
        <taxon>Ustilaginomycetes</taxon>
        <taxon>Ustilaginales</taxon>
        <taxon>Ustilaginaceae</taxon>
        <taxon>Pseudozyma</taxon>
    </lineage>
</organism>
<evidence type="ECO:0000256" key="1">
    <source>
        <dbReference type="SAM" id="MobiDB-lite"/>
    </source>
</evidence>
<dbReference type="HOGENOM" id="CLU_548750_0_0_1"/>
<accession>R9PKZ4</accession>
<name>R9PKZ4_PSEHS</name>
<dbReference type="eggNOG" id="ENOG502RDQ4">
    <property type="taxonomic scope" value="Eukaryota"/>
</dbReference>
<dbReference type="Proteomes" id="UP000014071">
    <property type="component" value="Unassembled WGS sequence"/>
</dbReference>
<gene>
    <name evidence="2" type="ORF">PHSY_006360</name>
</gene>
<feature type="compositionally biased region" description="Polar residues" evidence="1">
    <location>
        <begin position="257"/>
        <end position="273"/>
    </location>
</feature>
<dbReference type="AlphaFoldDB" id="R9PKZ4"/>
<dbReference type="GeneID" id="24111631"/>
<evidence type="ECO:0000313" key="2">
    <source>
        <dbReference type="EMBL" id="GAC98765.1"/>
    </source>
</evidence>